<dbReference type="Pfam" id="PF01418">
    <property type="entry name" value="HTH_6"/>
    <property type="match status" value="1"/>
</dbReference>
<dbReference type="InterPro" id="IPR036388">
    <property type="entry name" value="WH-like_DNA-bd_sf"/>
</dbReference>
<dbReference type="InterPro" id="IPR001347">
    <property type="entry name" value="SIS_dom"/>
</dbReference>
<dbReference type="PANTHER" id="PTHR30514:SF18">
    <property type="entry name" value="RPIR-FAMILY TRANSCRIPTIONAL REGULATOR"/>
    <property type="match status" value="1"/>
</dbReference>
<dbReference type="Gene3D" id="3.40.50.10490">
    <property type="entry name" value="Glucose-6-phosphate isomerase like protein, domain 1"/>
    <property type="match status" value="1"/>
</dbReference>
<comment type="caution">
    <text evidence="3">The sequence shown here is derived from an EMBL/GenBank/DDBJ whole genome shotgun (WGS) entry which is preliminary data.</text>
</comment>
<dbReference type="SUPFAM" id="SSF53697">
    <property type="entry name" value="SIS domain"/>
    <property type="match status" value="1"/>
</dbReference>
<dbReference type="InterPro" id="IPR009057">
    <property type="entry name" value="Homeodomain-like_sf"/>
</dbReference>
<feature type="domain" description="SIS" evidence="2">
    <location>
        <begin position="114"/>
        <end position="255"/>
    </location>
</feature>
<dbReference type="InterPro" id="IPR046348">
    <property type="entry name" value="SIS_dom_sf"/>
</dbReference>
<dbReference type="Pfam" id="PF01380">
    <property type="entry name" value="SIS"/>
    <property type="match status" value="1"/>
</dbReference>
<dbReference type="GO" id="GO:0003677">
    <property type="term" value="F:DNA binding"/>
    <property type="evidence" value="ECO:0007669"/>
    <property type="project" value="InterPro"/>
</dbReference>
<dbReference type="RefSeq" id="WP_123813776.1">
    <property type="nucleotide sequence ID" value="NZ_RKQZ01000001.1"/>
</dbReference>
<evidence type="ECO:0000313" key="4">
    <source>
        <dbReference type="Proteomes" id="UP000280501"/>
    </source>
</evidence>
<dbReference type="GO" id="GO:0003700">
    <property type="term" value="F:DNA-binding transcription factor activity"/>
    <property type="evidence" value="ECO:0007669"/>
    <property type="project" value="InterPro"/>
</dbReference>
<dbReference type="PROSITE" id="PS51464">
    <property type="entry name" value="SIS"/>
    <property type="match status" value="1"/>
</dbReference>
<dbReference type="SUPFAM" id="SSF46689">
    <property type="entry name" value="Homeodomain-like"/>
    <property type="match status" value="1"/>
</dbReference>
<dbReference type="GO" id="GO:0097367">
    <property type="term" value="F:carbohydrate derivative binding"/>
    <property type="evidence" value="ECO:0007669"/>
    <property type="project" value="InterPro"/>
</dbReference>
<dbReference type="Proteomes" id="UP000280501">
    <property type="component" value="Unassembled WGS sequence"/>
</dbReference>
<proteinExistence type="predicted"/>
<name>A0A3N4YMS5_9MICO</name>
<gene>
    <name evidence="3" type="ORF">EDD34_1231</name>
</gene>
<protein>
    <submittedName>
        <fullName evidence="3">RpiR family transcriptional regulator</fullName>
    </submittedName>
</protein>
<sequence length="272" mass="29316">MTLESRVRERYADLSPQEARAADLLLERMSELAAYRATELAELAGVSKATMSRLVRRLGYEDFEGLREHLREQRGRGLPVTVTPPAGLASRLQRETEHLRRAYAALDEAVLEGAAAALAGARRVLVVGRRGSHPVAAELRRNLAQVRPGVTLAPSPGQSLAEDLVGATPDDVVVMVSFRRHPAGTAAAVERLVEAGVPVLLLADPTLRRLAARVHWWIECPVGYEGAFDSHAVPMSLVAALSDLVLERTATGAARIAEVDAVYAELGELDEG</sequence>
<evidence type="ECO:0000259" key="2">
    <source>
        <dbReference type="PROSITE" id="PS51464"/>
    </source>
</evidence>
<dbReference type="InterPro" id="IPR000281">
    <property type="entry name" value="HTH_RpiR"/>
</dbReference>
<dbReference type="Gene3D" id="1.10.10.10">
    <property type="entry name" value="Winged helix-like DNA-binding domain superfamily/Winged helix DNA-binding domain"/>
    <property type="match status" value="1"/>
</dbReference>
<keyword evidence="4" id="KW-1185">Reference proteome</keyword>
<dbReference type="PANTHER" id="PTHR30514">
    <property type="entry name" value="GLUCOKINASE"/>
    <property type="match status" value="1"/>
</dbReference>
<dbReference type="OrthoDB" id="3237351at2"/>
<dbReference type="AlphaFoldDB" id="A0A3N4YMS5"/>
<dbReference type="GO" id="GO:1901135">
    <property type="term" value="P:carbohydrate derivative metabolic process"/>
    <property type="evidence" value="ECO:0007669"/>
    <property type="project" value="InterPro"/>
</dbReference>
<reference evidence="3 4" key="1">
    <citation type="submission" date="2018-11" db="EMBL/GenBank/DDBJ databases">
        <title>Sequencing the genomes of 1000 actinobacteria strains.</title>
        <authorList>
            <person name="Klenk H.-P."/>
        </authorList>
    </citation>
    <scope>NUCLEOTIDE SEQUENCE [LARGE SCALE GENOMIC DNA]</scope>
    <source>
        <strain evidence="3 4">DSM 15700</strain>
    </source>
</reference>
<evidence type="ECO:0000259" key="1">
    <source>
        <dbReference type="PROSITE" id="PS51071"/>
    </source>
</evidence>
<organism evidence="3 4">
    <name type="scientific">Myceligenerans xiligouense</name>
    <dbReference type="NCBI Taxonomy" id="253184"/>
    <lineage>
        <taxon>Bacteria</taxon>
        <taxon>Bacillati</taxon>
        <taxon>Actinomycetota</taxon>
        <taxon>Actinomycetes</taxon>
        <taxon>Micrococcales</taxon>
        <taxon>Promicromonosporaceae</taxon>
        <taxon>Myceligenerans</taxon>
    </lineage>
</organism>
<dbReference type="PROSITE" id="PS51071">
    <property type="entry name" value="HTH_RPIR"/>
    <property type="match status" value="1"/>
</dbReference>
<feature type="domain" description="HTH rpiR-type" evidence="1">
    <location>
        <begin position="1"/>
        <end position="77"/>
    </location>
</feature>
<dbReference type="EMBL" id="RKQZ01000001">
    <property type="protein sequence ID" value="RPF20634.1"/>
    <property type="molecule type" value="Genomic_DNA"/>
</dbReference>
<evidence type="ECO:0000313" key="3">
    <source>
        <dbReference type="EMBL" id="RPF20634.1"/>
    </source>
</evidence>
<dbReference type="InterPro" id="IPR047640">
    <property type="entry name" value="RpiR-like"/>
</dbReference>
<accession>A0A3N4YMS5</accession>